<reference evidence="2" key="1">
    <citation type="submission" date="2021-01" db="EMBL/GenBank/DDBJ databases">
        <title>Genome sequence of strain Noviherbaspirillum sp. DKR-6.</title>
        <authorList>
            <person name="Chaudhary D.K."/>
        </authorList>
    </citation>
    <scope>NUCLEOTIDE SEQUENCE</scope>
    <source>
        <strain evidence="2">DKR-6</strain>
    </source>
</reference>
<dbReference type="AlphaFoldDB" id="A0A934SR34"/>
<evidence type="ECO:0000313" key="3">
    <source>
        <dbReference type="Proteomes" id="UP000622890"/>
    </source>
</evidence>
<feature type="region of interest" description="Disordered" evidence="1">
    <location>
        <begin position="598"/>
        <end position="716"/>
    </location>
</feature>
<feature type="compositionally biased region" description="Low complexity" evidence="1">
    <location>
        <begin position="1"/>
        <end position="21"/>
    </location>
</feature>
<dbReference type="Proteomes" id="UP000622890">
    <property type="component" value="Unassembled WGS sequence"/>
</dbReference>
<sequence>MFPTTTGSAFASSNTTASSTTPDVADPSSQAEPSISTPYEEQTGFTRLHPPLPAELSRDLEFLIEELETLRKPGQLNSKTLCRFFQSLHERQASFESLLSDYPAASRLSWLRKLITDVVERLAQTSELNAVPSAPRKAEGQDVPLRLADLGLDELHAICLGLSTCCGRHASHPFPATWRNNPASPFNGLLAALCERLHALQFPDGASDYGTVLNVQNLFSRALKAQLLSPSEPVRKHCAAFLRLAGIWANQRKADVLDAHQLGKFAMQIDALLRFGLFSASDRKLVGAIMEWLTSKAAMTLLRQTENIVTLSNFCTLLKTLLKHGMLAPTEERNDPVFLALARLIGSISPDRFLQPDTRALAACAVLLRSCILNGQSRRWAAKSEFSGACDKVIATVCAPEFQKCSVDSHSASMLAEFLQVLEKEDWTQAAPPEAKIVGQRDYRLAARQLLGHLSTKSLSSLRSSRTIEGLMSALGWMIVCKRVSATDVGGHIVALVNAISHTGLADWNADSAQRVSKLLSRWRRQGVLTEQVWIRGTVMLTQRSVERSGTEMASAVNNEGQLITELLLSDIAETQGSRPRFGDQNWVPVGGNLASAPALKSGEHGAAKRVAVKDASSPAPNRLPARDEWRQITGASRSVPEVDEWKPIEVQAEEDTEKEVEQPDASRSTSKSAKPGNGKHRKPGTKARSKDSANDAFADAAKASESRVTPPAKLPGNYASARQLWFQRLRDKTRDPMQILPHLAKAFPALLTEREPKSQQDAMALALKYEQAEAAIWLARTSMRASDFQLIQTFDRYLMSLPRTFRMEGAIRRAIRGVLADMNDMPDDIRNARIRIYEEEMSVLGMRELLQESGLRRKPESSASSETEEEDVWELLRRSLERAFRFQHADFVLNVLRTPVGAKLVSMPWPYGASPLHYVLSLPDTRMLRMLLAIRGVPAMAVRADATGLTPLKVAIFAGSRESLRCLLALPEVQSRITADMSDENSNPLLLAIHNNRVDAVVEMLELPPVRDFVLNNDLMLFGLCIARDLNPIIDHLAGFVKHYRNLTLEQVGERLTLAMKRLISSYAEGADTDKG</sequence>
<protein>
    <submittedName>
        <fullName evidence="2">Uncharacterized protein</fullName>
    </submittedName>
</protein>
<dbReference type="SMART" id="SM00248">
    <property type="entry name" value="ANK"/>
    <property type="match status" value="3"/>
</dbReference>
<evidence type="ECO:0000313" key="2">
    <source>
        <dbReference type="EMBL" id="MBK4733924.1"/>
    </source>
</evidence>
<organism evidence="2 3">
    <name type="scientific">Noviherbaspirillum pedocola</name>
    <dbReference type="NCBI Taxonomy" id="2801341"/>
    <lineage>
        <taxon>Bacteria</taxon>
        <taxon>Pseudomonadati</taxon>
        <taxon>Pseudomonadota</taxon>
        <taxon>Betaproteobacteria</taxon>
        <taxon>Burkholderiales</taxon>
        <taxon>Oxalobacteraceae</taxon>
        <taxon>Noviherbaspirillum</taxon>
    </lineage>
</organism>
<proteinExistence type="predicted"/>
<feature type="region of interest" description="Disordered" evidence="1">
    <location>
        <begin position="1"/>
        <end position="51"/>
    </location>
</feature>
<dbReference type="InterPro" id="IPR036770">
    <property type="entry name" value="Ankyrin_rpt-contain_sf"/>
</dbReference>
<dbReference type="InterPro" id="IPR002110">
    <property type="entry name" value="Ankyrin_rpt"/>
</dbReference>
<name>A0A934SR34_9BURK</name>
<keyword evidence="3" id="KW-1185">Reference proteome</keyword>
<dbReference type="Gene3D" id="1.25.40.20">
    <property type="entry name" value="Ankyrin repeat-containing domain"/>
    <property type="match status" value="1"/>
</dbReference>
<gene>
    <name evidence="2" type="ORF">JJB74_04805</name>
</gene>
<dbReference type="SUPFAM" id="SSF48403">
    <property type="entry name" value="Ankyrin repeat"/>
    <property type="match status" value="1"/>
</dbReference>
<feature type="compositionally biased region" description="Polar residues" evidence="1">
    <location>
        <begin position="27"/>
        <end position="45"/>
    </location>
</feature>
<feature type="compositionally biased region" description="Low complexity" evidence="1">
    <location>
        <begin position="695"/>
        <end position="704"/>
    </location>
</feature>
<dbReference type="RefSeq" id="WP_200590632.1">
    <property type="nucleotide sequence ID" value="NZ_JAEPBG010000001.1"/>
</dbReference>
<feature type="compositionally biased region" description="Basic residues" evidence="1">
    <location>
        <begin position="678"/>
        <end position="688"/>
    </location>
</feature>
<comment type="caution">
    <text evidence="2">The sequence shown here is derived from an EMBL/GenBank/DDBJ whole genome shotgun (WGS) entry which is preliminary data.</text>
</comment>
<evidence type="ECO:0000256" key="1">
    <source>
        <dbReference type="SAM" id="MobiDB-lite"/>
    </source>
</evidence>
<accession>A0A934SR34</accession>
<dbReference type="EMBL" id="JAEPBG010000001">
    <property type="protein sequence ID" value="MBK4733924.1"/>
    <property type="molecule type" value="Genomic_DNA"/>
</dbReference>